<keyword evidence="1" id="KW-0812">Transmembrane</keyword>
<keyword evidence="1" id="KW-0472">Membrane</keyword>
<dbReference type="Gene3D" id="3.30.70.270">
    <property type="match status" value="1"/>
</dbReference>
<dbReference type="PANTHER" id="PTHR44757">
    <property type="entry name" value="DIGUANYLATE CYCLASE DGCP"/>
    <property type="match status" value="1"/>
</dbReference>
<dbReference type="AlphaFoldDB" id="A0A1T4RRQ8"/>
<dbReference type="EMBL" id="FUXL01000007">
    <property type="protein sequence ID" value="SKA18567.1"/>
    <property type="molecule type" value="Genomic_DNA"/>
</dbReference>
<accession>A0A1T4RRQ8</accession>
<feature type="domain" description="EAL" evidence="2">
    <location>
        <begin position="480"/>
        <end position="730"/>
    </location>
</feature>
<organism evidence="4 5">
    <name type="scientific">Consotaella salsifontis</name>
    <dbReference type="NCBI Taxonomy" id="1365950"/>
    <lineage>
        <taxon>Bacteria</taxon>
        <taxon>Pseudomonadati</taxon>
        <taxon>Pseudomonadota</taxon>
        <taxon>Alphaproteobacteria</taxon>
        <taxon>Hyphomicrobiales</taxon>
        <taxon>Aurantimonadaceae</taxon>
        <taxon>Consotaella</taxon>
    </lineage>
</organism>
<feature type="transmembrane region" description="Helical" evidence="1">
    <location>
        <begin position="269"/>
        <end position="287"/>
    </location>
</feature>
<dbReference type="InterPro" id="IPR007892">
    <property type="entry name" value="CHASE4"/>
</dbReference>
<dbReference type="InterPro" id="IPR029787">
    <property type="entry name" value="Nucleotide_cyclase"/>
</dbReference>
<dbReference type="Pfam" id="PF00990">
    <property type="entry name" value="GGDEF"/>
    <property type="match status" value="1"/>
</dbReference>
<feature type="domain" description="GGDEF" evidence="3">
    <location>
        <begin position="338"/>
        <end position="471"/>
    </location>
</feature>
<dbReference type="InterPro" id="IPR043128">
    <property type="entry name" value="Rev_trsase/Diguanyl_cyclase"/>
</dbReference>
<dbReference type="SUPFAM" id="SSF55073">
    <property type="entry name" value="Nucleotide cyclase"/>
    <property type="match status" value="1"/>
</dbReference>
<dbReference type="SMART" id="SM00267">
    <property type="entry name" value="GGDEF"/>
    <property type="match status" value="1"/>
</dbReference>
<dbReference type="Proteomes" id="UP000190135">
    <property type="component" value="Unassembled WGS sequence"/>
</dbReference>
<name>A0A1T4RRQ8_9HYPH</name>
<dbReference type="PROSITE" id="PS50883">
    <property type="entry name" value="EAL"/>
    <property type="match status" value="1"/>
</dbReference>
<gene>
    <name evidence="4" type="ORF">SAMN05428963_107208</name>
</gene>
<evidence type="ECO:0000313" key="4">
    <source>
        <dbReference type="EMBL" id="SKA18567.1"/>
    </source>
</evidence>
<keyword evidence="5" id="KW-1185">Reference proteome</keyword>
<dbReference type="STRING" id="1365950.SAMN05428963_107208"/>
<dbReference type="SUPFAM" id="SSF141868">
    <property type="entry name" value="EAL domain-like"/>
    <property type="match status" value="1"/>
</dbReference>
<keyword evidence="1" id="KW-1133">Transmembrane helix</keyword>
<dbReference type="Gene3D" id="3.20.20.450">
    <property type="entry name" value="EAL domain"/>
    <property type="match status" value="1"/>
</dbReference>
<protein>
    <submittedName>
        <fullName evidence="4">Periplasmic sensor diguanylate cyclase/phosphodiesterase</fullName>
    </submittedName>
</protein>
<dbReference type="InterPro" id="IPR001633">
    <property type="entry name" value="EAL_dom"/>
</dbReference>
<evidence type="ECO:0000259" key="3">
    <source>
        <dbReference type="PROSITE" id="PS50887"/>
    </source>
</evidence>
<feature type="transmembrane region" description="Helical" evidence="1">
    <location>
        <begin position="21"/>
        <end position="44"/>
    </location>
</feature>
<dbReference type="InterPro" id="IPR000160">
    <property type="entry name" value="GGDEF_dom"/>
</dbReference>
<proteinExistence type="predicted"/>
<dbReference type="CDD" id="cd01949">
    <property type="entry name" value="GGDEF"/>
    <property type="match status" value="1"/>
</dbReference>
<dbReference type="InterPro" id="IPR035919">
    <property type="entry name" value="EAL_sf"/>
</dbReference>
<dbReference type="OrthoDB" id="9814202at2"/>
<dbReference type="CDD" id="cd01948">
    <property type="entry name" value="EAL"/>
    <property type="match status" value="1"/>
</dbReference>
<dbReference type="FunFam" id="3.30.70.270:FF:000001">
    <property type="entry name" value="Diguanylate cyclase domain protein"/>
    <property type="match status" value="1"/>
</dbReference>
<evidence type="ECO:0000259" key="2">
    <source>
        <dbReference type="PROSITE" id="PS50883"/>
    </source>
</evidence>
<dbReference type="GO" id="GO:0003824">
    <property type="term" value="F:catalytic activity"/>
    <property type="evidence" value="ECO:0007669"/>
    <property type="project" value="UniProtKB-ARBA"/>
</dbReference>
<reference evidence="4 5" key="1">
    <citation type="submission" date="2017-02" db="EMBL/GenBank/DDBJ databases">
        <authorList>
            <person name="Peterson S.W."/>
        </authorList>
    </citation>
    <scope>NUCLEOTIDE SEQUENCE [LARGE SCALE GENOMIC DNA]</scope>
    <source>
        <strain evidence="4 5">USBA 369</strain>
    </source>
</reference>
<dbReference type="Pfam" id="PF05228">
    <property type="entry name" value="CHASE4"/>
    <property type="match status" value="1"/>
</dbReference>
<evidence type="ECO:0000256" key="1">
    <source>
        <dbReference type="SAM" id="Phobius"/>
    </source>
</evidence>
<evidence type="ECO:0000313" key="5">
    <source>
        <dbReference type="Proteomes" id="UP000190135"/>
    </source>
</evidence>
<dbReference type="InterPro" id="IPR052155">
    <property type="entry name" value="Biofilm_reg_signaling"/>
</dbReference>
<dbReference type="SMART" id="SM00052">
    <property type="entry name" value="EAL"/>
    <property type="match status" value="1"/>
</dbReference>
<dbReference type="Pfam" id="PF00563">
    <property type="entry name" value="EAL"/>
    <property type="match status" value="1"/>
</dbReference>
<sequence>MEIGNFLGFAMFSVQRHSLSYHLTAAVLTSAILAAVIFAGYMMWVTSHVDDLAEQREATLLQRALNDQFGKIAKEQQSATQWDDAVTFSKAGDRQWLADNLGEWMHSFYGHDQAFVLDASDAPVYAMVDGRTVDPRSAPLEMKLFSPLVADLREQIAKRGAEGDLGAADLLFLDGRPAIVSVKPIVPDSDRLTQDAGSEYLHIAVRRIDNALLARVGSRYLIDGVHYLAPLDGPTAAPTLPLTNRAGKVLGTLTWTANDPGGHIMRETLPAAGILAVIMAAILAALLTKLRRMAAQLTASKTQATYFALHDPLTTLPNRMLFNDRMGRAFARHRRTGESFALLSIDLDGFKAINDTLGHPSGDELIRQVGQRLMGLMRECDTVARLGGDEFAVIQSDCGNSRAAEVLAGRILAEMGRPFELFGEHATIAASIGVALMPDNAQDTSELIRKADIALYEAKGKGKDRFCFFQEGLNEVVSYKRAIERDLKIALETGTGLWLALQPLFAENGKTIVGAEALIRWNHPEHGLLSPAIFIPVAEERGLIAELGTFVLREACRIVKELDIAWLAVNFSALQFRDRALASKVLACLAEFGVTPSRIQIEITETALIGDFEAMSSTLAELREAGIRIALDDFGTGYSSLGYLHRCHFDKIKIDRSFISQLNGSGSTDAVVKAVMELANAFSMKVTAEGVETPSQWRELAAMGCRELQGFLFSKPVTQDEFKALLRKGDNPDDKSGVE</sequence>
<dbReference type="PANTHER" id="PTHR44757:SF2">
    <property type="entry name" value="BIOFILM ARCHITECTURE MAINTENANCE PROTEIN MBAA"/>
    <property type="match status" value="1"/>
</dbReference>
<dbReference type="NCBIfam" id="TIGR00254">
    <property type="entry name" value="GGDEF"/>
    <property type="match status" value="1"/>
</dbReference>
<dbReference type="PROSITE" id="PS50887">
    <property type="entry name" value="GGDEF"/>
    <property type="match status" value="1"/>
</dbReference>